<evidence type="ECO:0000256" key="1">
    <source>
        <dbReference type="ARBA" id="ARBA00010515"/>
    </source>
</evidence>
<protein>
    <submittedName>
        <fullName evidence="4">Alpha/beta hydrolase</fullName>
    </submittedName>
</protein>
<dbReference type="Gene3D" id="3.40.50.1820">
    <property type="entry name" value="alpha/beta hydrolase"/>
    <property type="match status" value="1"/>
</dbReference>
<accession>A0A9E8CSF6</accession>
<keyword evidence="2 4" id="KW-0378">Hydrolase</keyword>
<evidence type="ECO:0000259" key="3">
    <source>
        <dbReference type="Pfam" id="PF07859"/>
    </source>
</evidence>
<comment type="similarity">
    <text evidence="1">Belongs to the 'GDXG' lipolytic enzyme family.</text>
</comment>
<proteinExistence type="inferred from homology"/>
<dbReference type="GO" id="GO:0016787">
    <property type="term" value="F:hydrolase activity"/>
    <property type="evidence" value="ECO:0007669"/>
    <property type="project" value="UniProtKB-KW"/>
</dbReference>
<dbReference type="PROSITE" id="PS01173">
    <property type="entry name" value="LIPASE_GDXG_HIS"/>
    <property type="match status" value="1"/>
</dbReference>
<evidence type="ECO:0000256" key="2">
    <source>
        <dbReference type="ARBA" id="ARBA00022801"/>
    </source>
</evidence>
<dbReference type="PANTHER" id="PTHR48081">
    <property type="entry name" value="AB HYDROLASE SUPERFAMILY PROTEIN C4A8.06C"/>
    <property type="match status" value="1"/>
</dbReference>
<dbReference type="InterPro" id="IPR050300">
    <property type="entry name" value="GDXG_lipolytic_enzyme"/>
</dbReference>
<dbReference type="AlphaFoldDB" id="A0A9E8CSF6"/>
<dbReference type="Pfam" id="PF07859">
    <property type="entry name" value="Abhydrolase_3"/>
    <property type="match status" value="1"/>
</dbReference>
<organism evidence="4">
    <name type="scientific">Bosea sp. NBC_00436</name>
    <dbReference type="NCBI Taxonomy" id="2969620"/>
    <lineage>
        <taxon>Bacteria</taxon>
        <taxon>Pseudomonadati</taxon>
        <taxon>Pseudomonadota</taxon>
        <taxon>Alphaproteobacteria</taxon>
        <taxon>Hyphomicrobiales</taxon>
        <taxon>Boseaceae</taxon>
        <taxon>Bosea</taxon>
    </lineage>
</organism>
<evidence type="ECO:0000313" key="4">
    <source>
        <dbReference type="EMBL" id="UZF87163.1"/>
    </source>
</evidence>
<feature type="domain" description="Alpha/beta hydrolase fold-3" evidence="3">
    <location>
        <begin position="80"/>
        <end position="285"/>
    </location>
</feature>
<reference evidence="4" key="1">
    <citation type="submission" date="2022-08" db="EMBL/GenBank/DDBJ databases">
        <title>Complete Genome Sequences of 2 Bosea sp. soil isolates.</title>
        <authorList>
            <person name="Alvarez Arevalo M."/>
            <person name="Sterndorff E.B."/>
            <person name="Faurdal D."/>
            <person name="Joergensen T.S."/>
            <person name="Weber T."/>
        </authorList>
    </citation>
    <scope>NUCLEOTIDE SEQUENCE</scope>
    <source>
        <strain evidence="4">NBC_00436</strain>
    </source>
</reference>
<dbReference type="EMBL" id="CP102774">
    <property type="protein sequence ID" value="UZF87163.1"/>
    <property type="molecule type" value="Genomic_DNA"/>
</dbReference>
<dbReference type="SUPFAM" id="SSF53474">
    <property type="entry name" value="alpha/beta-Hydrolases"/>
    <property type="match status" value="1"/>
</dbReference>
<gene>
    <name evidence="4" type="ORF">NWE54_26015</name>
</gene>
<dbReference type="InterPro" id="IPR029058">
    <property type="entry name" value="AB_hydrolase_fold"/>
</dbReference>
<dbReference type="InterPro" id="IPR013094">
    <property type="entry name" value="AB_hydrolase_3"/>
</dbReference>
<dbReference type="PANTHER" id="PTHR48081:SF8">
    <property type="entry name" value="ALPHA_BETA HYDROLASE FOLD-3 DOMAIN-CONTAINING PROTEIN-RELATED"/>
    <property type="match status" value="1"/>
</dbReference>
<name>A0A9E8CSF6_9HYPH</name>
<sequence length="309" mass="32878">MSAFVHPQMARILAAFAAAPGVDFKTLPITEARTTADAGSIAWNEGAPDVPAREIAVRVDGASLRGRLYHPKPGTTLPVIVYVHGGGWTFGSVDTHDGTMRTLAAVSGCAVFGFDYRLAPEHPYPVPVQDTLGAIDFALRGELGPDVDVRRWALAGDSAGATLALAAMIRRRDAGFALPATAALFYGCYAPDFDTGSHARFGEGYILTTANMRWYWRNYLGPDFDAPPVLAAPLAADLTGLPPLYLTVGGLDPLVDDTVRLADRLAAAGVAFRYDHIPGVIHGCLRMSRKLAPAQAMIDAAAAYITERL</sequence>
<dbReference type="InterPro" id="IPR002168">
    <property type="entry name" value="Lipase_GDXG_HIS_AS"/>
</dbReference>